<dbReference type="PANTHER" id="PTHR30093:SF44">
    <property type="entry name" value="TYPE II SECRETION SYSTEM CORE PROTEIN G"/>
    <property type="match status" value="1"/>
</dbReference>
<evidence type="ECO:0000256" key="8">
    <source>
        <dbReference type="ARBA" id="ARBA00022692"/>
    </source>
</evidence>
<accession>A0ABW7PQQ5</accession>
<evidence type="ECO:0000256" key="10">
    <source>
        <dbReference type="ARBA" id="ARBA00023136"/>
    </source>
</evidence>
<dbReference type="NCBIfam" id="TIGR02532">
    <property type="entry name" value="IV_pilin_GFxxxE"/>
    <property type="match status" value="1"/>
</dbReference>
<dbReference type="InterPro" id="IPR045584">
    <property type="entry name" value="Pilin-like"/>
</dbReference>
<evidence type="ECO:0000256" key="12">
    <source>
        <dbReference type="SAM" id="Phobius"/>
    </source>
</evidence>
<sequence>MFVTPNRALRHISSQSGFTLMELMVVIVILGVLASMVIPNLMGNKERADKQKAVSDIVALESALDMYKLDNHRYPTTDQGIQALVTQPELAPVPKNYREEGYIRRLPRDPWGNDYIIVSPGEHGKIDLFSMGPDGEAHTEDDIGNWKLDEQ</sequence>
<keyword evidence="5" id="KW-1003">Cell membrane</keyword>
<feature type="domain" description="Type II secretion system protein GspG C-terminal" evidence="13">
    <location>
        <begin position="40"/>
        <end position="146"/>
    </location>
</feature>
<keyword evidence="10 12" id="KW-0472">Membrane</keyword>
<dbReference type="SUPFAM" id="SSF54523">
    <property type="entry name" value="Pili subunits"/>
    <property type="match status" value="1"/>
</dbReference>
<reference evidence="14 15" key="1">
    <citation type="submission" date="2024-08" db="EMBL/GenBank/DDBJ databases">
        <title>Pantoea ronii - a newly identified human opportunistic pathogen.</title>
        <authorList>
            <person name="Keidar-Friedman D."/>
            <person name="Sorek N."/>
            <person name="Leshin-Carmel D."/>
            <person name="Tsur A."/>
            <person name="Amsalem M."/>
            <person name="Tolkach D."/>
            <person name="Brosh-Nissimov T."/>
        </authorList>
    </citation>
    <scope>NUCLEOTIDE SEQUENCE [LARGE SCALE GENOMIC DNA]</scope>
    <source>
        <strain evidence="14 15">AA23256</strain>
    </source>
</reference>
<dbReference type="NCBIfam" id="TIGR01710">
    <property type="entry name" value="typeII_sec_gspG"/>
    <property type="match status" value="1"/>
</dbReference>
<gene>
    <name evidence="14" type="primary">gspG</name>
    <name evidence="14" type="ORF">ABU178_00205</name>
</gene>
<evidence type="ECO:0000256" key="2">
    <source>
        <dbReference type="ARBA" id="ARBA00009984"/>
    </source>
</evidence>
<proteinExistence type="inferred from homology"/>
<dbReference type="Pfam" id="PF08334">
    <property type="entry name" value="T2SSG"/>
    <property type="match status" value="1"/>
</dbReference>
<dbReference type="InterPro" id="IPR000983">
    <property type="entry name" value="Bac_GSPG_pilin"/>
</dbReference>
<evidence type="ECO:0000313" key="14">
    <source>
        <dbReference type="EMBL" id="MFH8132611.1"/>
    </source>
</evidence>
<keyword evidence="7" id="KW-0997">Cell inner membrane</keyword>
<keyword evidence="15" id="KW-1185">Reference proteome</keyword>
<evidence type="ECO:0000256" key="7">
    <source>
        <dbReference type="ARBA" id="ARBA00022519"/>
    </source>
</evidence>
<dbReference type="PRINTS" id="PR00813">
    <property type="entry name" value="BCTERIALGSPG"/>
</dbReference>
<evidence type="ECO:0000256" key="9">
    <source>
        <dbReference type="ARBA" id="ARBA00022989"/>
    </source>
</evidence>
<comment type="subunit">
    <text evidence="3">Type II secretion system is composed of four main components: the outer membrane complex, the inner membrane complex, the cytoplasmic secretion ATPase and the periplasm-spanning pseudopilus. Forms homomultimers.</text>
</comment>
<name>A0ABW7PQQ5_9GAMM</name>
<dbReference type="InterPro" id="IPR013545">
    <property type="entry name" value="T2SS_protein-GspG_C"/>
</dbReference>
<keyword evidence="8 12" id="KW-0812">Transmembrane</keyword>
<dbReference type="Proteomes" id="UP001611251">
    <property type="component" value="Unassembled WGS sequence"/>
</dbReference>
<dbReference type="InterPro" id="IPR010054">
    <property type="entry name" value="Type2_sec_GspG"/>
</dbReference>
<dbReference type="InterPro" id="IPR012902">
    <property type="entry name" value="N_methyl_site"/>
</dbReference>
<dbReference type="RefSeq" id="WP_397210811.1">
    <property type="nucleotide sequence ID" value="NZ_JBGFSN010000001.1"/>
</dbReference>
<evidence type="ECO:0000256" key="3">
    <source>
        <dbReference type="ARBA" id="ARBA00011180"/>
    </source>
</evidence>
<comment type="function">
    <text evidence="11">Core component of the type II secretion system required for the energy-dependent secretion of extracellular factors such as proteases and toxins from the periplasm. Pseudopilin (pilin-like) protein that polymerizes to form the pseudopilus. Further polymerization triggers pseudopilus growth.</text>
</comment>
<evidence type="ECO:0000256" key="6">
    <source>
        <dbReference type="ARBA" id="ARBA00022481"/>
    </source>
</evidence>
<evidence type="ECO:0000256" key="1">
    <source>
        <dbReference type="ARBA" id="ARBA00004377"/>
    </source>
</evidence>
<feature type="transmembrane region" description="Helical" evidence="12">
    <location>
        <begin position="20"/>
        <end position="42"/>
    </location>
</feature>
<evidence type="ECO:0000256" key="11">
    <source>
        <dbReference type="ARBA" id="ARBA00045631"/>
    </source>
</evidence>
<evidence type="ECO:0000313" key="15">
    <source>
        <dbReference type="Proteomes" id="UP001611251"/>
    </source>
</evidence>
<organism evidence="14 15">
    <name type="scientific">Pantoea osteomyelitidis</name>
    <dbReference type="NCBI Taxonomy" id="3230026"/>
    <lineage>
        <taxon>Bacteria</taxon>
        <taxon>Pseudomonadati</taxon>
        <taxon>Pseudomonadota</taxon>
        <taxon>Gammaproteobacteria</taxon>
        <taxon>Enterobacterales</taxon>
        <taxon>Erwiniaceae</taxon>
        <taxon>Pantoea</taxon>
    </lineage>
</organism>
<dbReference type="Gene3D" id="3.30.700.10">
    <property type="entry name" value="Glycoprotein, Type 4 Pilin"/>
    <property type="match status" value="1"/>
</dbReference>
<dbReference type="Pfam" id="PF07963">
    <property type="entry name" value="N_methyl"/>
    <property type="match status" value="1"/>
</dbReference>
<dbReference type="EMBL" id="JBGFSN010000001">
    <property type="protein sequence ID" value="MFH8132611.1"/>
    <property type="molecule type" value="Genomic_DNA"/>
</dbReference>
<comment type="similarity">
    <text evidence="2">Belongs to the GSP G family.</text>
</comment>
<protein>
    <recommendedName>
        <fullName evidence="4">Type II secretion system core protein G</fullName>
    </recommendedName>
</protein>
<keyword evidence="6" id="KW-0488">Methylation</keyword>
<evidence type="ECO:0000256" key="5">
    <source>
        <dbReference type="ARBA" id="ARBA00022475"/>
    </source>
</evidence>
<dbReference type="PANTHER" id="PTHR30093">
    <property type="entry name" value="GENERAL SECRETION PATHWAY PROTEIN G"/>
    <property type="match status" value="1"/>
</dbReference>
<comment type="subcellular location">
    <subcellularLocation>
        <location evidence="1">Cell inner membrane</location>
        <topology evidence="1">Single-pass membrane protein</topology>
    </subcellularLocation>
</comment>
<comment type="caution">
    <text evidence="14">The sequence shown here is derived from an EMBL/GenBank/DDBJ whole genome shotgun (WGS) entry which is preliminary data.</text>
</comment>
<evidence type="ECO:0000259" key="13">
    <source>
        <dbReference type="Pfam" id="PF08334"/>
    </source>
</evidence>
<evidence type="ECO:0000256" key="4">
    <source>
        <dbReference type="ARBA" id="ARBA00020042"/>
    </source>
</evidence>
<keyword evidence="9 12" id="KW-1133">Transmembrane helix</keyword>